<name>A0A545UDY5_9GAMM</name>
<proteinExistence type="predicted"/>
<evidence type="ECO:0000313" key="1">
    <source>
        <dbReference type="EMBL" id="TQV87674.1"/>
    </source>
</evidence>
<comment type="caution">
    <text evidence="1">The sequence shown here is derived from an EMBL/GenBank/DDBJ whole genome shotgun (WGS) entry which is preliminary data.</text>
</comment>
<dbReference type="RefSeq" id="WP_142893335.1">
    <property type="nucleotide sequence ID" value="NZ_ML660163.1"/>
</dbReference>
<dbReference type="Gene3D" id="1.10.3210.10">
    <property type="entry name" value="Hypothetical protein af1432"/>
    <property type="match status" value="1"/>
</dbReference>
<evidence type="ECO:0000313" key="2">
    <source>
        <dbReference type="Proteomes" id="UP000315439"/>
    </source>
</evidence>
<dbReference type="Proteomes" id="UP000315439">
    <property type="component" value="Unassembled WGS sequence"/>
</dbReference>
<dbReference type="AlphaFoldDB" id="A0A545UDY5"/>
<reference evidence="1 2" key="1">
    <citation type="submission" date="2019-07" db="EMBL/GenBank/DDBJ databases">
        <title>Draft genome for Aliikangiella sp. M105.</title>
        <authorList>
            <person name="Wang G."/>
        </authorList>
    </citation>
    <scope>NUCLEOTIDE SEQUENCE [LARGE SCALE GENOMIC DNA]</scope>
    <source>
        <strain evidence="1 2">M105</strain>
    </source>
</reference>
<protein>
    <recommendedName>
        <fullName evidence="3">HDOD domain-containing protein</fullName>
    </recommendedName>
</protein>
<sequence>MSSAQKLIEKRISEYNSTPLLPLELPYIKQKLRDPDVSAESFKTQFKRDPVFCWLLIRAAWVATKNRANHPVAADHAMSTIGITGTKKEFEQLQPKSQTALSQKELSQNPLSDEVTFCLSTSLLAAELAHRFGELSLGSSNIYWTSLCYQLPDTLLWYLQPKSMWRIYYRRLTLPKKMTLFEESKLGFNLAEWRQAVAEHFHMSEYNRILYSKPLPDNPKELYEYATQGYSEKTPSLKEWHRQEGWLVVLSNRLARTIIAPWHNQSYRHHLQLLHQLLALDIKKLNHLIHQSIATVSQNLTGSKLMIPAMGFLMLRSKPALPEWLTSPTVKKAASINVEKAASTKAPSAQMKLLQLVKKLTSGAGEFESSAALIHEGLKAILTELKFSRASFLVVDRKTATVRTRIALNSVGQAKVRPDFEFKLPTPLSRFVEKQTFMVLSREQHQKIWKKLPYDIQKQQVEKFIFCSLQPGKQVRAIIYMDAQDQSLFEPQNLVRAKTLLKGINKGLSIRNQAKAES</sequence>
<keyword evidence="2" id="KW-1185">Reference proteome</keyword>
<accession>A0A545UDY5</accession>
<dbReference type="OrthoDB" id="9819597at2"/>
<evidence type="ECO:0008006" key="3">
    <source>
        <dbReference type="Google" id="ProtNLM"/>
    </source>
</evidence>
<dbReference type="EMBL" id="VIKS01000006">
    <property type="protein sequence ID" value="TQV87674.1"/>
    <property type="molecule type" value="Genomic_DNA"/>
</dbReference>
<organism evidence="1 2">
    <name type="scientific">Aliikangiella coralliicola</name>
    <dbReference type="NCBI Taxonomy" id="2592383"/>
    <lineage>
        <taxon>Bacteria</taxon>
        <taxon>Pseudomonadati</taxon>
        <taxon>Pseudomonadota</taxon>
        <taxon>Gammaproteobacteria</taxon>
        <taxon>Oceanospirillales</taxon>
        <taxon>Pleioneaceae</taxon>
        <taxon>Aliikangiella</taxon>
    </lineage>
</organism>
<dbReference type="SUPFAM" id="SSF109604">
    <property type="entry name" value="HD-domain/PDEase-like"/>
    <property type="match status" value="1"/>
</dbReference>
<gene>
    <name evidence="1" type="ORF">FLL46_09825</name>
</gene>